<organism evidence="3 4">
    <name type="scientific">Streptomyces globosus</name>
    <dbReference type="NCBI Taxonomy" id="68209"/>
    <lineage>
        <taxon>Bacteria</taxon>
        <taxon>Bacillati</taxon>
        <taxon>Actinomycetota</taxon>
        <taxon>Actinomycetes</taxon>
        <taxon>Kitasatosporales</taxon>
        <taxon>Streptomycetaceae</taxon>
        <taxon>Streptomyces</taxon>
    </lineage>
</organism>
<protein>
    <recommendedName>
        <fullName evidence="2">DUF1266 domain-containing protein</fullName>
    </recommendedName>
</protein>
<accession>A0A344UAT3</accession>
<dbReference type="InterPro" id="IPR009677">
    <property type="entry name" value="DUF1266"/>
</dbReference>
<feature type="region of interest" description="Disordered" evidence="1">
    <location>
        <begin position="1"/>
        <end position="21"/>
    </location>
</feature>
<evidence type="ECO:0000313" key="4">
    <source>
        <dbReference type="Proteomes" id="UP000252004"/>
    </source>
</evidence>
<name>A0A344UAT3_9ACTN</name>
<dbReference type="EMBL" id="CP030864">
    <property type="protein sequence ID" value="AXE28004.1"/>
    <property type="molecule type" value="Genomic_DNA"/>
</dbReference>
<dbReference type="RefSeq" id="WP_114059165.1">
    <property type="nucleotide sequence ID" value="NZ_CP030864.1"/>
</dbReference>
<dbReference type="KEGG" id="sgz:C0216_31340"/>
<keyword evidence="3" id="KW-0614">Plasmid</keyword>
<dbReference type="OrthoDB" id="4322331at2"/>
<feature type="domain" description="DUF1266" evidence="2">
    <location>
        <begin position="208"/>
        <end position="423"/>
    </location>
</feature>
<gene>
    <name evidence="3" type="ORF">C0216_31340</name>
</gene>
<keyword evidence="4" id="KW-1185">Reference proteome</keyword>
<proteinExistence type="predicted"/>
<evidence type="ECO:0000259" key="2">
    <source>
        <dbReference type="Pfam" id="PF06889"/>
    </source>
</evidence>
<dbReference type="Pfam" id="PF06889">
    <property type="entry name" value="DUF1266"/>
    <property type="match status" value="1"/>
</dbReference>
<sequence length="424" mass="46974">MSLTTGHNEGALPGPAASAHGWQAPSAVERGLYEAKARGDWPAYYDLVARADLYMMQSRAHVDGNPRSSRFHPYWNPQTRTMCVAVYTGGMLPPPVADPVYNCYDLGWFAEVWGQDDPPYLVVNPGSPCEGVLPAGPEGRALWRRHSAPVERPGLARDVVHTLEVGGPRTGPVAFGLAVGAHINVRNGRYWNSMAYHGCGYRCEKRTLEQWWGVTTREDWQDTQERLLRAGMVSGVWEFVLQLRRSMALDFAGPVDVGHWRQAAGDVVRRRAEAAAGPRLTADGVAPGRAVGAEELEGRVAGVQRLIGRIARYEARFRADGLLPEGGFVRSAEAWDYGRASGMARWGLAARLCSLQEAEAAVVRVGRLVQVNYRSWEDFSAAYILGRCLHFDEEEFGEWYETVLATHRALTTDPASPWRTLPWT</sequence>
<reference evidence="3 4" key="1">
    <citation type="submission" date="2018-01" db="EMBL/GenBank/DDBJ databases">
        <title>Draft genome Sequence of streptomyces globosus LZH-48.</title>
        <authorList>
            <person name="Ran K."/>
            <person name="Li Z."/>
            <person name="Wei S."/>
            <person name="Dong R."/>
        </authorList>
    </citation>
    <scope>NUCLEOTIDE SEQUENCE [LARGE SCALE GENOMIC DNA]</scope>
    <source>
        <strain evidence="3 4">LZH-48</strain>
        <plasmid evidence="3 4">unnamed2</plasmid>
    </source>
</reference>
<evidence type="ECO:0000256" key="1">
    <source>
        <dbReference type="SAM" id="MobiDB-lite"/>
    </source>
</evidence>
<dbReference type="AlphaFoldDB" id="A0A344UAT3"/>
<evidence type="ECO:0000313" key="3">
    <source>
        <dbReference type="EMBL" id="AXE28004.1"/>
    </source>
</evidence>
<dbReference type="Proteomes" id="UP000252004">
    <property type="component" value="Plasmid unnamed2"/>
</dbReference>
<geneLocation type="plasmid" evidence="3 4">
    <name>unnamed2</name>
</geneLocation>